<dbReference type="GO" id="GO:0008083">
    <property type="term" value="F:growth factor activity"/>
    <property type="evidence" value="ECO:0007669"/>
    <property type="project" value="TreeGrafter"/>
</dbReference>
<dbReference type="Pfam" id="PF16077">
    <property type="entry name" value="Spaetzle"/>
    <property type="match status" value="1"/>
</dbReference>
<evidence type="ECO:0000256" key="3">
    <source>
        <dbReference type="ARBA" id="ARBA00023180"/>
    </source>
</evidence>
<dbReference type="PANTHER" id="PTHR23199">
    <property type="entry name" value="NEUROTROPHIN 1-RELATED"/>
    <property type="match status" value="1"/>
</dbReference>
<dbReference type="SUPFAM" id="SSF57501">
    <property type="entry name" value="Cystine-knot cytokines"/>
    <property type="match status" value="1"/>
</dbReference>
<evidence type="ECO:0000256" key="1">
    <source>
        <dbReference type="ARBA" id="ARBA00022729"/>
    </source>
</evidence>
<name>A0A9P0GH14_9CUCU</name>
<dbReference type="Proteomes" id="UP001153636">
    <property type="component" value="Chromosome 3"/>
</dbReference>
<evidence type="ECO:0000313" key="7">
    <source>
        <dbReference type="Proteomes" id="UP001153636"/>
    </source>
</evidence>
<organism evidence="6 7">
    <name type="scientific">Psylliodes chrysocephalus</name>
    <dbReference type="NCBI Taxonomy" id="3402493"/>
    <lineage>
        <taxon>Eukaryota</taxon>
        <taxon>Metazoa</taxon>
        <taxon>Ecdysozoa</taxon>
        <taxon>Arthropoda</taxon>
        <taxon>Hexapoda</taxon>
        <taxon>Insecta</taxon>
        <taxon>Pterygota</taxon>
        <taxon>Neoptera</taxon>
        <taxon>Endopterygota</taxon>
        <taxon>Coleoptera</taxon>
        <taxon>Polyphaga</taxon>
        <taxon>Cucujiformia</taxon>
        <taxon>Chrysomeloidea</taxon>
        <taxon>Chrysomelidae</taxon>
        <taxon>Galerucinae</taxon>
        <taxon>Alticini</taxon>
        <taxon>Psylliodes</taxon>
    </lineage>
</organism>
<dbReference type="InterPro" id="IPR029034">
    <property type="entry name" value="Cystine-knot_cytokine"/>
</dbReference>
<proteinExistence type="predicted"/>
<dbReference type="InterPro" id="IPR052444">
    <property type="entry name" value="Spz/Toll_ligand-like"/>
</dbReference>
<dbReference type="PANTHER" id="PTHR23199:SF16">
    <property type="entry name" value="PROTEIN SPAETZLE 5"/>
    <property type="match status" value="1"/>
</dbReference>
<sequence>MRMNIQFKIIVWIANTIITCHSLCSHTYGAEPCTKYIPALPGKTPPCAQPGYTYCEHPDRYPGQLINFLVKKWKYDHTTLFSSESKEDYSSYFYPPVNPVYGPPNYRPPTYDHQQMIPQQPIPPHAGAQQQNGYPEPIYIPKPQYPFQDEGYNYPPPNYYQPQNFTGYSDPGNTKYSNPYVGQPNRPWYQPYQQVLEQPQYGQYNNLWKRSVHQNNRRYKRSQKFKRMPRIYSGKFENSTSLNRSKRQTAPGQRTLCPIRTQYIIPRAALNNKGNWMYVVNMPEVDSRVTQLVKSEICNSQTCDGICSLPDGYTSKCEQKYVQKRLVALESEGNQLYTDVFWFPSCCLCTLTLNTNT</sequence>
<evidence type="ECO:0000259" key="5">
    <source>
        <dbReference type="Pfam" id="PF16077"/>
    </source>
</evidence>
<keyword evidence="3" id="KW-0325">Glycoprotein</keyword>
<feature type="signal peptide" evidence="4">
    <location>
        <begin position="1"/>
        <end position="22"/>
    </location>
</feature>
<keyword evidence="1 4" id="KW-0732">Signal</keyword>
<evidence type="ECO:0000313" key="6">
    <source>
        <dbReference type="EMBL" id="CAH1108922.1"/>
    </source>
</evidence>
<accession>A0A9P0GH14</accession>
<dbReference type="GO" id="GO:0005615">
    <property type="term" value="C:extracellular space"/>
    <property type="evidence" value="ECO:0007669"/>
    <property type="project" value="UniProtKB-ARBA"/>
</dbReference>
<reference evidence="6" key="1">
    <citation type="submission" date="2022-01" db="EMBL/GenBank/DDBJ databases">
        <authorList>
            <person name="King R."/>
        </authorList>
    </citation>
    <scope>NUCLEOTIDE SEQUENCE</scope>
</reference>
<feature type="chain" id="PRO_5040280729" description="Spaetzle domain-containing protein" evidence="4">
    <location>
        <begin position="23"/>
        <end position="357"/>
    </location>
</feature>
<dbReference type="InterPro" id="IPR032104">
    <property type="entry name" value="Spaetzle"/>
</dbReference>
<feature type="domain" description="Spaetzle" evidence="5">
    <location>
        <begin position="255"/>
        <end position="350"/>
    </location>
</feature>
<dbReference type="GO" id="GO:0021556">
    <property type="term" value="P:central nervous system formation"/>
    <property type="evidence" value="ECO:0007669"/>
    <property type="project" value="TreeGrafter"/>
</dbReference>
<evidence type="ECO:0000256" key="4">
    <source>
        <dbReference type="SAM" id="SignalP"/>
    </source>
</evidence>
<dbReference type="Gene3D" id="2.10.90.10">
    <property type="entry name" value="Cystine-knot cytokines"/>
    <property type="match status" value="1"/>
</dbReference>
<gene>
    <name evidence="6" type="ORF">PSYICH_LOCUS9319</name>
</gene>
<protein>
    <recommendedName>
        <fullName evidence="5">Spaetzle domain-containing protein</fullName>
    </recommendedName>
</protein>
<evidence type="ECO:0000256" key="2">
    <source>
        <dbReference type="ARBA" id="ARBA00023157"/>
    </source>
</evidence>
<dbReference type="EMBL" id="OV651815">
    <property type="protein sequence ID" value="CAH1108922.1"/>
    <property type="molecule type" value="Genomic_DNA"/>
</dbReference>
<dbReference type="GO" id="GO:0045087">
    <property type="term" value="P:innate immune response"/>
    <property type="evidence" value="ECO:0007669"/>
    <property type="project" value="TreeGrafter"/>
</dbReference>
<dbReference type="AlphaFoldDB" id="A0A9P0GH14"/>
<dbReference type="OrthoDB" id="7933576at2759"/>
<keyword evidence="2" id="KW-1015">Disulfide bond</keyword>
<dbReference type="GO" id="GO:0005121">
    <property type="term" value="F:Toll binding"/>
    <property type="evidence" value="ECO:0007669"/>
    <property type="project" value="TreeGrafter"/>
</dbReference>
<keyword evidence="7" id="KW-1185">Reference proteome</keyword>